<gene>
    <name evidence="2" type="ORF">E7201_07675</name>
</gene>
<reference evidence="2" key="1">
    <citation type="submission" date="2019-04" db="EMBL/GenBank/DDBJ databases">
        <title>Evolution of Biomass-Degrading Anaerobic Consortia Revealed by Metagenomics.</title>
        <authorList>
            <person name="Peng X."/>
        </authorList>
    </citation>
    <scope>NUCLEOTIDE SEQUENCE</scope>
    <source>
        <strain evidence="2">SIG240</strain>
    </source>
</reference>
<sequence>MGKVWRILMMAAMVAVFCAGSVLAAGAGRSYINALNSLPRVGTYVADMPGYTTMLQRKGYVFEEFHGSIGVAAYQESVDAYGRIASLRITPRQAVQMETGEIAEVLHKLSVHYGRPDESDADKVIWNGSTGYKGSFDTKSGIIQMTLTK</sequence>
<comment type="caution">
    <text evidence="2">The sequence shown here is derived from an EMBL/GenBank/DDBJ whole genome shotgun (WGS) entry which is preliminary data.</text>
</comment>
<feature type="signal peptide" evidence="1">
    <location>
        <begin position="1"/>
        <end position="24"/>
    </location>
</feature>
<name>A0A927WSA7_SELRU</name>
<accession>A0A927WSA7</accession>
<organism evidence="2 3">
    <name type="scientific">Selenomonas ruminantium</name>
    <dbReference type="NCBI Taxonomy" id="971"/>
    <lineage>
        <taxon>Bacteria</taxon>
        <taxon>Bacillati</taxon>
        <taxon>Bacillota</taxon>
        <taxon>Negativicutes</taxon>
        <taxon>Selenomonadales</taxon>
        <taxon>Selenomonadaceae</taxon>
        <taxon>Selenomonas</taxon>
    </lineage>
</organism>
<keyword evidence="1" id="KW-0732">Signal</keyword>
<proteinExistence type="predicted"/>
<evidence type="ECO:0000313" key="2">
    <source>
        <dbReference type="EMBL" id="MBE6093027.1"/>
    </source>
</evidence>
<evidence type="ECO:0000313" key="3">
    <source>
        <dbReference type="Proteomes" id="UP000761380"/>
    </source>
</evidence>
<dbReference type="EMBL" id="SVBY01000051">
    <property type="protein sequence ID" value="MBE6093027.1"/>
    <property type="molecule type" value="Genomic_DNA"/>
</dbReference>
<evidence type="ECO:0000256" key="1">
    <source>
        <dbReference type="SAM" id="SignalP"/>
    </source>
</evidence>
<protein>
    <submittedName>
        <fullName evidence="2">Uncharacterized protein</fullName>
    </submittedName>
</protein>
<feature type="chain" id="PRO_5037921427" evidence="1">
    <location>
        <begin position="25"/>
        <end position="149"/>
    </location>
</feature>
<dbReference type="AlphaFoldDB" id="A0A927WSA7"/>
<dbReference type="Proteomes" id="UP000761380">
    <property type="component" value="Unassembled WGS sequence"/>
</dbReference>